<accession>A0AAP8JVM5</accession>
<protein>
    <recommendedName>
        <fullName evidence="1">Stc1 domain-containing protein</fullName>
    </recommendedName>
</protein>
<dbReference type="Proteomes" id="UP000224044">
    <property type="component" value="Unassembled WGS sequence"/>
</dbReference>
<gene>
    <name evidence="2" type="ORF">COF62_24265</name>
</gene>
<dbReference type="EMBL" id="NUSY01000037">
    <property type="protein sequence ID" value="PHE08760.1"/>
    <property type="molecule type" value="Genomic_DNA"/>
</dbReference>
<dbReference type="AlphaFoldDB" id="A0AAP8JVM5"/>
<evidence type="ECO:0000259" key="1">
    <source>
        <dbReference type="Pfam" id="PF12898"/>
    </source>
</evidence>
<dbReference type="InterPro" id="IPR024630">
    <property type="entry name" value="Stc1"/>
</dbReference>
<dbReference type="Pfam" id="PF12898">
    <property type="entry name" value="Stc1"/>
    <property type="match status" value="1"/>
</dbReference>
<feature type="domain" description="Stc1" evidence="1">
    <location>
        <begin position="99"/>
        <end position="148"/>
    </location>
</feature>
<reference evidence="2 3" key="1">
    <citation type="submission" date="2017-09" db="EMBL/GenBank/DDBJ databases">
        <title>Large-scale bioinformatics analysis of Bacillus genomes uncovers conserved roles of natural products in bacterial physiology.</title>
        <authorList>
            <consortium name="Agbiome Team Llc"/>
            <person name="Bleich R.M."/>
            <person name="Grubbs K.J."/>
            <person name="Santa Maria K.C."/>
            <person name="Allen S.E."/>
            <person name="Farag S."/>
            <person name="Shank E.A."/>
            <person name="Bowers A."/>
        </authorList>
    </citation>
    <scope>NUCLEOTIDE SEQUENCE [LARGE SCALE GENOMIC DNA]</scope>
    <source>
        <strain evidence="2 3">AFS042148</strain>
    </source>
</reference>
<name>A0AAP8JVM5_9BACI</name>
<proteinExistence type="predicted"/>
<evidence type="ECO:0000313" key="3">
    <source>
        <dbReference type="Proteomes" id="UP000224044"/>
    </source>
</evidence>
<dbReference type="RefSeq" id="WP_097880487.1">
    <property type="nucleotide sequence ID" value="NZ_JBALNA010000010.1"/>
</dbReference>
<evidence type="ECO:0000313" key="2">
    <source>
        <dbReference type="EMBL" id="PHE08760.1"/>
    </source>
</evidence>
<comment type="caution">
    <text evidence="2">The sequence shown here is derived from an EMBL/GenBank/DDBJ whole genome shotgun (WGS) entry which is preliminary data.</text>
</comment>
<organism evidence="2 3">
    <name type="scientific">Bacillus toyonensis</name>
    <dbReference type="NCBI Taxonomy" id="155322"/>
    <lineage>
        <taxon>Bacteria</taxon>
        <taxon>Bacillati</taxon>
        <taxon>Bacillota</taxon>
        <taxon>Bacilli</taxon>
        <taxon>Bacillales</taxon>
        <taxon>Bacillaceae</taxon>
        <taxon>Bacillus</taxon>
        <taxon>Bacillus cereus group</taxon>
    </lineage>
</organism>
<sequence length="172" mass="19595">MKTTQEATTTKKEKELALKIAEAMLNGDIPALMLAQAEYNEYKERPIEATKKQPRERLLEKYCACCGKMKYTTDFHKKEASRDGLQYCCKPCNLRARNNNKHTLIVSVEVDGKEIDHRYCKICEDLKPLDEFPSSGRGGKKAQCKPCYNKKIRKSKAMKKALAAKRDNGNVS</sequence>